<keyword evidence="4 5" id="KW-0472">Membrane</keyword>
<comment type="subcellular location">
    <subcellularLocation>
        <location evidence="1">Membrane</location>
    </subcellularLocation>
</comment>
<dbReference type="InterPro" id="IPR000014">
    <property type="entry name" value="PAS"/>
</dbReference>
<dbReference type="SMART" id="SM00052">
    <property type="entry name" value="EAL"/>
    <property type="match status" value="1"/>
</dbReference>
<dbReference type="EMBL" id="SLVX01000003">
    <property type="protein sequence ID" value="TCN47127.1"/>
    <property type="molecule type" value="Genomic_DNA"/>
</dbReference>
<evidence type="ECO:0000259" key="9">
    <source>
        <dbReference type="PROSITE" id="PS50887"/>
    </source>
</evidence>
<dbReference type="PROSITE" id="PS50112">
    <property type="entry name" value="PAS"/>
    <property type="match status" value="1"/>
</dbReference>
<dbReference type="Gene3D" id="3.30.450.350">
    <property type="entry name" value="CHASE domain"/>
    <property type="match status" value="1"/>
</dbReference>
<dbReference type="Gene3D" id="2.10.70.100">
    <property type="match status" value="1"/>
</dbReference>
<sequence length="891" mass="98555">MNDRNAQLPLQGLGYYIPAIVVAFAALIAIFLADSQKLRLEEEYLRSFTTEQLGVLRSRLEGNIQGDINLVQGLVAALSTEPDMSPGRFADLAGRIFRKDTQLRNLAIAPDFVVSLVYPVKGNERTIGLDYRKNERQRAAAMQVKALDRLIVTGPVDLVQGGRGVIARYPIHAGRNNAFIGIASAVIDLDKLLANSGFGKDLEIAVSLSSRPHVGGEARTFFSTAAPVDADPVIMIIDIGHEAWTMSATPLGGWHQPSADLAFFRAGLALLAVIIVAPMFWVGYLMKDRHRHILALQDREDRLETVSQRLQLALDASRVGVWEFETETSTLTWDARMRVLYNVPPDQPVCRYEDWRDALHPDDLEEAERVFANAIEADRPYLTEFRVLTTGGDIRHIRAHGMTYRASSGAKRIVGANWDVTDDIRLQAELLEAKLTAEAQNRALEDARLVLEHNSLHDALTQLPNRRFLDQQLALAGMGEDTRPLTLLHIDLDRFKDINDTLGHAAGDEVLKQAAGVLRTHIPAEDFIARIGGDEFVLLSRRDPAKADFNALSARLIEAISEPMAIEGHDCRIGASIGIATRNDAEESAEQLLVNADIALYEAKRRGRNRVEAFNDELRLHTVEVKRLGDDILRGLEQGEFHPFFQPQFDAETLEIVGVEALARWLHPTRGVITPDVFLPVAGSLNVVARIDEAILDQALFQAMRWEGQNLGIARVSVNVSCQRLRDEGLLEKLRAMNIRPGSLTFELLESISFDAFDDGLKQAIDDIKSLGIDIEIDDFGTGHASIVSLLELSPKRLKIDRRLVQPLLESTAQQSLVRSIIDIGKVRDIETVAEGVETLAHAELLRGLGCHVLQGYAFARPMAADDFLAFAKARGWKPADKAGLTTARAS</sequence>
<evidence type="ECO:0000256" key="3">
    <source>
        <dbReference type="ARBA" id="ARBA00022989"/>
    </source>
</evidence>
<proteinExistence type="predicted"/>
<dbReference type="InterPro" id="IPR001633">
    <property type="entry name" value="EAL_dom"/>
</dbReference>
<organism evidence="10 11">
    <name type="scientific">Shinella granuli</name>
    <dbReference type="NCBI Taxonomy" id="323621"/>
    <lineage>
        <taxon>Bacteria</taxon>
        <taxon>Pseudomonadati</taxon>
        <taxon>Pseudomonadota</taxon>
        <taxon>Alphaproteobacteria</taxon>
        <taxon>Hyphomicrobiales</taxon>
        <taxon>Rhizobiaceae</taxon>
        <taxon>Shinella</taxon>
    </lineage>
</organism>
<feature type="domain" description="EAL" evidence="8">
    <location>
        <begin position="625"/>
        <end position="876"/>
    </location>
</feature>
<feature type="transmembrane region" description="Helical" evidence="5">
    <location>
        <begin position="262"/>
        <end position="284"/>
    </location>
</feature>
<dbReference type="InterPro" id="IPR042240">
    <property type="entry name" value="CHASE_sf"/>
</dbReference>
<dbReference type="GO" id="GO:0016020">
    <property type="term" value="C:membrane"/>
    <property type="evidence" value="ECO:0007669"/>
    <property type="project" value="UniProtKB-SubCell"/>
</dbReference>
<evidence type="ECO:0000313" key="10">
    <source>
        <dbReference type="EMBL" id="TCN47127.1"/>
    </source>
</evidence>
<evidence type="ECO:0000256" key="5">
    <source>
        <dbReference type="SAM" id="Phobius"/>
    </source>
</evidence>
<dbReference type="PANTHER" id="PTHR44757">
    <property type="entry name" value="DIGUANYLATE CYCLASE DGCP"/>
    <property type="match status" value="1"/>
</dbReference>
<feature type="transmembrane region" description="Helical" evidence="5">
    <location>
        <begin position="13"/>
        <end position="33"/>
    </location>
</feature>
<dbReference type="InterPro" id="IPR043128">
    <property type="entry name" value="Rev_trsase/Diguanyl_cyclase"/>
</dbReference>
<dbReference type="Proteomes" id="UP000295351">
    <property type="component" value="Unassembled WGS sequence"/>
</dbReference>
<evidence type="ECO:0000259" key="8">
    <source>
        <dbReference type="PROSITE" id="PS50883"/>
    </source>
</evidence>
<dbReference type="SMART" id="SM00091">
    <property type="entry name" value="PAS"/>
    <property type="match status" value="1"/>
</dbReference>
<dbReference type="SUPFAM" id="SSF141868">
    <property type="entry name" value="EAL domain-like"/>
    <property type="match status" value="1"/>
</dbReference>
<evidence type="ECO:0000256" key="1">
    <source>
        <dbReference type="ARBA" id="ARBA00004370"/>
    </source>
</evidence>
<accession>A0A4R2CZ69</accession>
<reference evidence="10 11" key="1">
    <citation type="submission" date="2019-03" db="EMBL/GenBank/DDBJ databases">
        <title>Genomic Encyclopedia of Type Strains, Phase IV (KMG-IV): sequencing the most valuable type-strain genomes for metagenomic binning, comparative biology and taxonomic classification.</title>
        <authorList>
            <person name="Goeker M."/>
        </authorList>
    </citation>
    <scope>NUCLEOTIDE SEQUENCE [LARGE SCALE GENOMIC DNA]</scope>
    <source>
        <strain evidence="10 11">DSM 18401</strain>
    </source>
</reference>
<dbReference type="GO" id="GO:0007165">
    <property type="term" value="P:signal transduction"/>
    <property type="evidence" value="ECO:0007669"/>
    <property type="project" value="UniProtKB-ARBA"/>
</dbReference>
<comment type="caution">
    <text evidence="10">The sequence shown here is derived from an EMBL/GenBank/DDBJ whole genome shotgun (WGS) entry which is preliminary data.</text>
</comment>
<evidence type="ECO:0000256" key="4">
    <source>
        <dbReference type="ARBA" id="ARBA00023136"/>
    </source>
</evidence>
<dbReference type="InterPro" id="IPR035919">
    <property type="entry name" value="EAL_sf"/>
</dbReference>
<dbReference type="PROSITE" id="PS50887">
    <property type="entry name" value="GGDEF"/>
    <property type="match status" value="1"/>
</dbReference>
<evidence type="ECO:0000259" key="6">
    <source>
        <dbReference type="PROSITE" id="PS50112"/>
    </source>
</evidence>
<dbReference type="InterPro" id="IPR013655">
    <property type="entry name" value="PAS_fold_3"/>
</dbReference>
<dbReference type="NCBIfam" id="TIGR00254">
    <property type="entry name" value="GGDEF"/>
    <property type="match status" value="1"/>
</dbReference>
<evidence type="ECO:0000256" key="2">
    <source>
        <dbReference type="ARBA" id="ARBA00022692"/>
    </source>
</evidence>
<dbReference type="CDD" id="cd01948">
    <property type="entry name" value="EAL"/>
    <property type="match status" value="1"/>
</dbReference>
<evidence type="ECO:0000313" key="11">
    <source>
        <dbReference type="Proteomes" id="UP000295351"/>
    </source>
</evidence>
<dbReference type="Gene3D" id="3.30.70.270">
    <property type="match status" value="1"/>
</dbReference>
<name>A0A4R2CZ69_SHIGR</name>
<dbReference type="InterPro" id="IPR000160">
    <property type="entry name" value="GGDEF_dom"/>
</dbReference>
<dbReference type="InterPro" id="IPR035965">
    <property type="entry name" value="PAS-like_dom_sf"/>
</dbReference>
<dbReference type="InterPro" id="IPR006189">
    <property type="entry name" value="CHASE_dom"/>
</dbReference>
<dbReference type="Gene3D" id="3.30.450.20">
    <property type="entry name" value="PAS domain"/>
    <property type="match status" value="1"/>
</dbReference>
<dbReference type="CDD" id="cd18773">
    <property type="entry name" value="PDC1_HK_sensor"/>
    <property type="match status" value="1"/>
</dbReference>
<protein>
    <submittedName>
        <fullName evidence="10">Periplasmic sensor diguanylate cyclase/phosphodiesterase</fullName>
    </submittedName>
</protein>
<feature type="domain" description="CHASE" evidence="7">
    <location>
        <begin position="110"/>
        <end position="195"/>
    </location>
</feature>
<dbReference type="Pfam" id="PF00563">
    <property type="entry name" value="EAL"/>
    <property type="match status" value="1"/>
</dbReference>
<dbReference type="InterPro" id="IPR052155">
    <property type="entry name" value="Biofilm_reg_signaling"/>
</dbReference>
<dbReference type="RefSeq" id="WP_133033634.1">
    <property type="nucleotide sequence ID" value="NZ_BAABEI010000012.1"/>
</dbReference>
<dbReference type="Gene3D" id="3.20.20.450">
    <property type="entry name" value="EAL domain"/>
    <property type="match status" value="1"/>
</dbReference>
<dbReference type="SUPFAM" id="SSF55073">
    <property type="entry name" value="Nucleotide cyclase"/>
    <property type="match status" value="1"/>
</dbReference>
<keyword evidence="11" id="KW-1185">Reference proteome</keyword>
<dbReference type="FunFam" id="3.30.70.270:FF:000001">
    <property type="entry name" value="Diguanylate cyclase domain protein"/>
    <property type="match status" value="1"/>
</dbReference>
<keyword evidence="3 5" id="KW-1133">Transmembrane helix</keyword>
<dbReference type="SMART" id="SM00267">
    <property type="entry name" value="GGDEF"/>
    <property type="match status" value="1"/>
</dbReference>
<evidence type="ECO:0000259" key="7">
    <source>
        <dbReference type="PROSITE" id="PS50839"/>
    </source>
</evidence>
<dbReference type="Pfam" id="PF00990">
    <property type="entry name" value="GGDEF"/>
    <property type="match status" value="1"/>
</dbReference>
<gene>
    <name evidence="10" type="ORF">EV665_103301</name>
</gene>
<feature type="domain" description="PAS" evidence="6">
    <location>
        <begin position="306"/>
        <end position="378"/>
    </location>
</feature>
<dbReference type="PANTHER" id="PTHR44757:SF2">
    <property type="entry name" value="BIOFILM ARCHITECTURE MAINTENANCE PROTEIN MBAA"/>
    <property type="match status" value="1"/>
</dbReference>
<keyword evidence="2 5" id="KW-0812">Transmembrane</keyword>
<dbReference type="PROSITE" id="PS50883">
    <property type="entry name" value="EAL"/>
    <property type="match status" value="1"/>
</dbReference>
<dbReference type="SMART" id="SM01079">
    <property type="entry name" value="CHASE"/>
    <property type="match status" value="1"/>
</dbReference>
<feature type="domain" description="GGDEF" evidence="9">
    <location>
        <begin position="483"/>
        <end position="616"/>
    </location>
</feature>
<dbReference type="AlphaFoldDB" id="A0A4R2CZ69"/>
<dbReference type="Pfam" id="PF03924">
    <property type="entry name" value="CHASE"/>
    <property type="match status" value="1"/>
</dbReference>
<dbReference type="PROSITE" id="PS50839">
    <property type="entry name" value="CHASE"/>
    <property type="match status" value="1"/>
</dbReference>
<dbReference type="InterPro" id="IPR029787">
    <property type="entry name" value="Nucleotide_cyclase"/>
</dbReference>
<dbReference type="GO" id="GO:0003824">
    <property type="term" value="F:catalytic activity"/>
    <property type="evidence" value="ECO:0007669"/>
    <property type="project" value="UniProtKB-ARBA"/>
</dbReference>
<dbReference type="SUPFAM" id="SSF55785">
    <property type="entry name" value="PYP-like sensor domain (PAS domain)"/>
    <property type="match status" value="1"/>
</dbReference>
<dbReference type="Pfam" id="PF08447">
    <property type="entry name" value="PAS_3"/>
    <property type="match status" value="1"/>
</dbReference>
<dbReference type="CDD" id="cd01949">
    <property type="entry name" value="GGDEF"/>
    <property type="match status" value="1"/>
</dbReference>